<dbReference type="InterPro" id="IPR036871">
    <property type="entry name" value="PX_dom_sf"/>
</dbReference>
<dbReference type="InterPro" id="IPR001683">
    <property type="entry name" value="PX_dom"/>
</dbReference>
<evidence type="ECO:0000256" key="1">
    <source>
        <dbReference type="SAM" id="Phobius"/>
    </source>
</evidence>
<reference evidence="3" key="1">
    <citation type="submission" date="2013-12" db="EMBL/GenBank/DDBJ databases">
        <title>The Genome Sequence of Aphanomyces astaci APO3.</title>
        <authorList>
            <consortium name="The Broad Institute Genomics Platform"/>
            <person name="Russ C."/>
            <person name="Tyler B."/>
            <person name="van West P."/>
            <person name="Dieguez-Uribeondo J."/>
            <person name="Young S.K."/>
            <person name="Zeng Q."/>
            <person name="Gargeya S."/>
            <person name="Fitzgerald M."/>
            <person name="Abouelleil A."/>
            <person name="Alvarado L."/>
            <person name="Chapman S.B."/>
            <person name="Gainer-Dewar J."/>
            <person name="Goldberg J."/>
            <person name="Griggs A."/>
            <person name="Gujja S."/>
            <person name="Hansen M."/>
            <person name="Howarth C."/>
            <person name="Imamovic A."/>
            <person name="Ireland A."/>
            <person name="Larimer J."/>
            <person name="McCowan C."/>
            <person name="Murphy C."/>
            <person name="Pearson M."/>
            <person name="Poon T.W."/>
            <person name="Priest M."/>
            <person name="Roberts A."/>
            <person name="Saif S."/>
            <person name="Shea T."/>
            <person name="Sykes S."/>
            <person name="Wortman J."/>
            <person name="Nusbaum C."/>
            <person name="Birren B."/>
        </authorList>
    </citation>
    <scope>NUCLEOTIDE SEQUENCE [LARGE SCALE GENOMIC DNA]</scope>
    <source>
        <strain evidence="3">APO3</strain>
    </source>
</reference>
<dbReference type="PANTHER" id="PTHR10555:SF170">
    <property type="entry name" value="FI18122P1"/>
    <property type="match status" value="1"/>
</dbReference>
<organism evidence="3">
    <name type="scientific">Aphanomyces astaci</name>
    <name type="common">Crayfish plague agent</name>
    <dbReference type="NCBI Taxonomy" id="112090"/>
    <lineage>
        <taxon>Eukaryota</taxon>
        <taxon>Sar</taxon>
        <taxon>Stramenopiles</taxon>
        <taxon>Oomycota</taxon>
        <taxon>Saprolegniomycetes</taxon>
        <taxon>Saprolegniales</taxon>
        <taxon>Verrucalvaceae</taxon>
        <taxon>Aphanomyces</taxon>
    </lineage>
</organism>
<dbReference type="CDD" id="cd06093">
    <property type="entry name" value="PX_domain"/>
    <property type="match status" value="1"/>
</dbReference>
<dbReference type="AlphaFoldDB" id="W4FJ11"/>
<keyword evidence="1" id="KW-0812">Transmembrane</keyword>
<dbReference type="SMART" id="SM00312">
    <property type="entry name" value="PX"/>
    <property type="match status" value="1"/>
</dbReference>
<proteinExistence type="predicted"/>
<name>W4FJ11_APHAT</name>
<keyword evidence="1" id="KW-1133">Transmembrane helix</keyword>
<evidence type="ECO:0000313" key="3">
    <source>
        <dbReference type="EMBL" id="ETV66821.1"/>
    </source>
</evidence>
<dbReference type="Gene3D" id="3.30.1520.10">
    <property type="entry name" value="Phox-like domain"/>
    <property type="match status" value="1"/>
</dbReference>
<sequence>MALEHSFRSKSFAKCWRTLSSIAAFMQQQQQTGSTEHSFLVAIDVMFVVAATYWLVCIRPMPKTYLSEIIFPLQFYLRGVASLWLTLVTALVCVYTLGWGGCPDLDERPVALLTTDTAAWGVSTLLIWMEHRRGLRTSPLLLGFWLLRWSLLTKSLWMRVTPQVVGSDSPPFVVVLHMGCLFLCQSVLASAGIWPTRQLTSSSPEVLALARAHIISFSGKSLVHRSTALHSGFSLHQQQHPTPTSYGSIGQAKTLSCATTPQHDVTLPCHPTLKICIPSWTVSRRSESSYVSYKILIMSGHDETWSVRRRYSDFAHLRRGLPSWMTDHVPFPDKSHLQRFAPQVIDTRRALLESFLNSVVAHPDFDARASLALCDFLDLEYIANPNDYLV</sequence>
<dbReference type="VEuPathDB" id="FungiDB:H257_16778"/>
<dbReference type="GO" id="GO:0035091">
    <property type="term" value="F:phosphatidylinositol binding"/>
    <property type="evidence" value="ECO:0007669"/>
    <property type="project" value="InterPro"/>
</dbReference>
<accession>W4FJ11</accession>
<evidence type="ECO:0000259" key="2">
    <source>
        <dbReference type="PROSITE" id="PS50195"/>
    </source>
</evidence>
<keyword evidence="1" id="KW-0472">Membrane</keyword>
<dbReference type="RefSeq" id="XP_009843626.1">
    <property type="nucleotide sequence ID" value="XM_009845324.1"/>
</dbReference>
<protein>
    <recommendedName>
        <fullName evidence="2">PX domain-containing protein</fullName>
    </recommendedName>
</protein>
<dbReference type="EMBL" id="KI913205">
    <property type="protein sequence ID" value="ETV66821.1"/>
    <property type="molecule type" value="Genomic_DNA"/>
</dbReference>
<dbReference type="GO" id="GO:0005768">
    <property type="term" value="C:endosome"/>
    <property type="evidence" value="ECO:0007669"/>
    <property type="project" value="TreeGrafter"/>
</dbReference>
<dbReference type="OrthoDB" id="10254720at2759"/>
<dbReference type="RefSeq" id="XP_009843625.1">
    <property type="nucleotide sequence ID" value="XM_009845323.1"/>
</dbReference>
<feature type="domain" description="PX" evidence="2">
    <location>
        <begin position="271"/>
        <end position="383"/>
    </location>
</feature>
<dbReference type="PANTHER" id="PTHR10555">
    <property type="entry name" value="SORTING NEXIN"/>
    <property type="match status" value="1"/>
</dbReference>
<dbReference type="EMBL" id="KI913205">
    <property type="protein sequence ID" value="ETV66823.1"/>
    <property type="molecule type" value="Genomic_DNA"/>
</dbReference>
<dbReference type="Pfam" id="PF00787">
    <property type="entry name" value="PX"/>
    <property type="match status" value="1"/>
</dbReference>
<dbReference type="PROSITE" id="PS50195">
    <property type="entry name" value="PX"/>
    <property type="match status" value="1"/>
</dbReference>
<dbReference type="RefSeq" id="XP_009843624.1">
    <property type="nucleotide sequence ID" value="XM_009845322.1"/>
</dbReference>
<dbReference type="GeneID" id="20818774"/>
<dbReference type="EMBL" id="KI913205">
    <property type="protein sequence ID" value="ETV66822.1"/>
    <property type="molecule type" value="Genomic_DNA"/>
</dbReference>
<feature type="transmembrane region" description="Helical" evidence="1">
    <location>
        <begin position="39"/>
        <end position="56"/>
    </location>
</feature>
<feature type="transmembrane region" description="Helical" evidence="1">
    <location>
        <begin position="76"/>
        <end position="98"/>
    </location>
</feature>
<gene>
    <name evidence="3" type="ORF">H257_16778</name>
</gene>
<dbReference type="STRING" id="112090.W4FJ11"/>
<dbReference type="SUPFAM" id="SSF64268">
    <property type="entry name" value="PX domain"/>
    <property type="match status" value="1"/>
</dbReference>